<reference evidence="2" key="1">
    <citation type="journal article" date="2022" name="Mol. Ecol. Resour.">
        <title>The genomes of chicory, endive, great burdock and yacon provide insights into Asteraceae palaeo-polyploidization history and plant inulin production.</title>
        <authorList>
            <person name="Fan W."/>
            <person name="Wang S."/>
            <person name="Wang H."/>
            <person name="Wang A."/>
            <person name="Jiang F."/>
            <person name="Liu H."/>
            <person name="Zhao H."/>
            <person name="Xu D."/>
            <person name="Zhang Y."/>
        </authorList>
    </citation>
    <scope>NUCLEOTIDE SEQUENCE [LARGE SCALE GENOMIC DNA]</scope>
    <source>
        <strain evidence="2">cv. Yunnan</strain>
    </source>
</reference>
<keyword evidence="2" id="KW-1185">Reference proteome</keyword>
<name>A0ACB9GVF1_9ASTR</name>
<accession>A0ACB9GVF1</accession>
<organism evidence="1 2">
    <name type="scientific">Smallanthus sonchifolius</name>
    <dbReference type="NCBI Taxonomy" id="185202"/>
    <lineage>
        <taxon>Eukaryota</taxon>
        <taxon>Viridiplantae</taxon>
        <taxon>Streptophyta</taxon>
        <taxon>Embryophyta</taxon>
        <taxon>Tracheophyta</taxon>
        <taxon>Spermatophyta</taxon>
        <taxon>Magnoliopsida</taxon>
        <taxon>eudicotyledons</taxon>
        <taxon>Gunneridae</taxon>
        <taxon>Pentapetalae</taxon>
        <taxon>asterids</taxon>
        <taxon>campanulids</taxon>
        <taxon>Asterales</taxon>
        <taxon>Asteraceae</taxon>
        <taxon>Asteroideae</taxon>
        <taxon>Heliantheae alliance</taxon>
        <taxon>Millerieae</taxon>
        <taxon>Smallanthus</taxon>
    </lineage>
</organism>
<reference evidence="1 2" key="2">
    <citation type="journal article" date="2022" name="Mol. Ecol. Resour.">
        <title>The genomes of chicory, endive, great burdock and yacon provide insights into Asteraceae paleo-polyploidization history and plant inulin production.</title>
        <authorList>
            <person name="Fan W."/>
            <person name="Wang S."/>
            <person name="Wang H."/>
            <person name="Wang A."/>
            <person name="Jiang F."/>
            <person name="Liu H."/>
            <person name="Zhao H."/>
            <person name="Xu D."/>
            <person name="Zhang Y."/>
        </authorList>
    </citation>
    <scope>NUCLEOTIDE SEQUENCE [LARGE SCALE GENOMIC DNA]</scope>
    <source>
        <strain evidence="2">cv. Yunnan</strain>
        <tissue evidence="1">Leaves</tissue>
    </source>
</reference>
<gene>
    <name evidence="1" type="ORF">L1987_42081</name>
</gene>
<evidence type="ECO:0000313" key="2">
    <source>
        <dbReference type="Proteomes" id="UP001056120"/>
    </source>
</evidence>
<protein>
    <submittedName>
        <fullName evidence="1">Uncharacterized protein</fullName>
    </submittedName>
</protein>
<comment type="caution">
    <text evidence="1">The sequence shown here is derived from an EMBL/GenBank/DDBJ whole genome shotgun (WGS) entry which is preliminary data.</text>
</comment>
<dbReference type="Proteomes" id="UP001056120">
    <property type="component" value="Linkage Group LG13"/>
</dbReference>
<evidence type="ECO:0000313" key="1">
    <source>
        <dbReference type="EMBL" id="KAI3787538.1"/>
    </source>
</evidence>
<dbReference type="EMBL" id="CM042030">
    <property type="protein sequence ID" value="KAI3787538.1"/>
    <property type="molecule type" value="Genomic_DNA"/>
</dbReference>
<sequence length="86" mass="9374">MALLTISPVWNVLVNCSIPVILLKLIRKVLRFVGQGLVTAAAAALIEELLFTSWLHEEIAVDLGYNKGIILSGLAFSLSMFSTNNM</sequence>
<proteinExistence type="predicted"/>